<gene>
    <name evidence="2" type="ORF">SAMN05192532_101853</name>
</gene>
<dbReference type="PANTHER" id="PTHR42951">
    <property type="entry name" value="METALLO-BETA-LACTAMASE DOMAIN-CONTAINING"/>
    <property type="match status" value="1"/>
</dbReference>
<evidence type="ECO:0000313" key="2">
    <source>
        <dbReference type="EMBL" id="SFE43157.1"/>
    </source>
</evidence>
<feature type="domain" description="Metallo-beta-lactamase" evidence="1">
    <location>
        <begin position="35"/>
        <end position="246"/>
    </location>
</feature>
<dbReference type="EMBL" id="FONT01000001">
    <property type="protein sequence ID" value="SFE43157.1"/>
    <property type="molecule type" value="Genomic_DNA"/>
</dbReference>
<dbReference type="InterPro" id="IPR050855">
    <property type="entry name" value="NDM-1-like"/>
</dbReference>
<protein>
    <submittedName>
        <fullName evidence="2">Glyoxylase, beta-lactamase superfamily II</fullName>
    </submittedName>
</protein>
<dbReference type="AlphaFoldDB" id="A0A1I2AHH0"/>
<dbReference type="InterPro" id="IPR001279">
    <property type="entry name" value="Metallo-B-lactamas"/>
</dbReference>
<evidence type="ECO:0000259" key="1">
    <source>
        <dbReference type="SMART" id="SM00849"/>
    </source>
</evidence>
<dbReference type="Pfam" id="PF00753">
    <property type="entry name" value="Lactamase_B"/>
    <property type="match status" value="1"/>
</dbReference>
<accession>A0A1I2AHH0</accession>
<dbReference type="RefSeq" id="WP_091657751.1">
    <property type="nucleotide sequence ID" value="NZ_FONT01000001.1"/>
</dbReference>
<keyword evidence="3" id="KW-1185">Reference proteome</keyword>
<dbReference type="Proteomes" id="UP000199516">
    <property type="component" value="Unassembled WGS sequence"/>
</dbReference>
<name>A0A1I2AHH0_9BACI</name>
<dbReference type="PANTHER" id="PTHR42951:SF17">
    <property type="entry name" value="METALLO-BETA-LACTAMASE DOMAIN-CONTAINING PROTEIN"/>
    <property type="match status" value="1"/>
</dbReference>
<dbReference type="Gene3D" id="3.60.15.10">
    <property type="entry name" value="Ribonuclease Z/Hydroxyacylglutathione hydrolase-like"/>
    <property type="match status" value="1"/>
</dbReference>
<dbReference type="InterPro" id="IPR036866">
    <property type="entry name" value="RibonucZ/Hydroxyglut_hydro"/>
</dbReference>
<proteinExistence type="predicted"/>
<dbReference type="CDD" id="cd07721">
    <property type="entry name" value="yflN-like_MBL-fold"/>
    <property type="match status" value="1"/>
</dbReference>
<dbReference type="SUPFAM" id="SSF56281">
    <property type="entry name" value="Metallo-hydrolase/oxidoreductase"/>
    <property type="match status" value="1"/>
</dbReference>
<reference evidence="2 3" key="1">
    <citation type="submission" date="2016-10" db="EMBL/GenBank/DDBJ databases">
        <authorList>
            <person name="de Groot N.N."/>
        </authorList>
    </citation>
    <scope>NUCLEOTIDE SEQUENCE [LARGE SCALE GENOMIC DNA]</scope>
    <source>
        <strain evidence="2 3">DSM 23995</strain>
    </source>
</reference>
<sequence>MTDDPMKNKWMPMTSVETGEVHDIRSDVHGLTLQIVNVCFVGKPADPKGWVLVDAGMPKSADAIKKVAKERYGKNSRPQAIILTHGHFDHVGAVVQLAEEWDVSVYAHSSEIPYLTGKKKYPDPDPGVEGGMVAKMSSLFPDEPVDLGPYIHELPEDGSVPAMTGWKWVHTPGHTEGHISLFRESDRTLLAGDAFVTVKQDELYKVFKQEKEITGPPRYFTPDWQKAKESVKNLAQLNPDAVLTGHGRPMTGTELKEGLHTLARHFEEIAVPDHGRYVDSKDENRV</sequence>
<evidence type="ECO:0000313" key="3">
    <source>
        <dbReference type="Proteomes" id="UP000199516"/>
    </source>
</evidence>
<organism evidence="2 3">
    <name type="scientific">Alteribacillus iranensis</name>
    <dbReference type="NCBI Taxonomy" id="930128"/>
    <lineage>
        <taxon>Bacteria</taxon>
        <taxon>Bacillati</taxon>
        <taxon>Bacillota</taxon>
        <taxon>Bacilli</taxon>
        <taxon>Bacillales</taxon>
        <taxon>Bacillaceae</taxon>
        <taxon>Alteribacillus</taxon>
    </lineage>
</organism>
<dbReference type="OrthoDB" id="9802248at2"/>
<dbReference type="SMART" id="SM00849">
    <property type="entry name" value="Lactamase_B"/>
    <property type="match status" value="1"/>
</dbReference>
<dbReference type="STRING" id="930128.SAMN05192532_101853"/>